<protein>
    <recommendedName>
        <fullName evidence="5">Diacylglycerol kinase</fullName>
        <ecNumber evidence="4">2.7.1.107</ecNumber>
    </recommendedName>
    <alternativeName>
        <fullName evidence="21">Diglyceride kinase</fullName>
    </alternativeName>
</protein>
<feature type="transmembrane region" description="Helical" evidence="22">
    <location>
        <begin position="32"/>
        <end position="52"/>
    </location>
</feature>
<evidence type="ECO:0000256" key="11">
    <source>
        <dbReference type="ARBA" id="ARBA00022723"/>
    </source>
</evidence>
<keyword evidence="15" id="KW-0460">Magnesium</keyword>
<dbReference type="GO" id="GO:0004143">
    <property type="term" value="F:ATP-dependent diacylglycerol kinase activity"/>
    <property type="evidence" value="ECO:0007669"/>
    <property type="project" value="UniProtKB-EC"/>
</dbReference>
<dbReference type="EMBL" id="UINC01086295">
    <property type="protein sequence ID" value="SVC34625.1"/>
    <property type="molecule type" value="Genomic_DNA"/>
</dbReference>
<evidence type="ECO:0000256" key="3">
    <source>
        <dbReference type="ARBA" id="ARBA00005967"/>
    </source>
</evidence>
<dbReference type="InterPro" id="IPR036945">
    <property type="entry name" value="DAGK_sf"/>
</dbReference>
<evidence type="ECO:0000256" key="20">
    <source>
        <dbReference type="ARBA" id="ARBA00023264"/>
    </source>
</evidence>
<name>A0A382LFH7_9ZZZZ</name>
<evidence type="ECO:0000256" key="1">
    <source>
        <dbReference type="ARBA" id="ARBA00001946"/>
    </source>
</evidence>
<keyword evidence="19" id="KW-0594">Phospholipid biosynthesis</keyword>
<dbReference type="AlphaFoldDB" id="A0A382LFH7"/>
<evidence type="ECO:0000256" key="16">
    <source>
        <dbReference type="ARBA" id="ARBA00022989"/>
    </source>
</evidence>
<keyword evidence="16 22" id="KW-1133">Transmembrane helix</keyword>
<dbReference type="PROSITE" id="PS01069">
    <property type="entry name" value="DAGK_PROKAR"/>
    <property type="match status" value="1"/>
</dbReference>
<keyword evidence="17" id="KW-0443">Lipid metabolism</keyword>
<comment type="cofactor">
    <cofactor evidence="1">
        <name>Mg(2+)</name>
        <dbReference type="ChEBI" id="CHEBI:18420"/>
    </cofactor>
</comment>
<dbReference type="Pfam" id="PF01219">
    <property type="entry name" value="DAGK_prokar"/>
    <property type="match status" value="1"/>
</dbReference>
<keyword evidence="10 22" id="KW-0812">Transmembrane</keyword>
<keyword evidence="13" id="KW-0418">Kinase</keyword>
<dbReference type="Gene3D" id="1.10.287.3610">
    <property type="match status" value="1"/>
</dbReference>
<evidence type="ECO:0000256" key="7">
    <source>
        <dbReference type="ARBA" id="ARBA00022516"/>
    </source>
</evidence>
<feature type="transmembrane region" description="Helical" evidence="22">
    <location>
        <begin position="58"/>
        <end position="78"/>
    </location>
</feature>
<dbReference type="GO" id="GO:0006654">
    <property type="term" value="P:phosphatidic acid biosynthetic process"/>
    <property type="evidence" value="ECO:0007669"/>
    <property type="project" value="InterPro"/>
</dbReference>
<evidence type="ECO:0000256" key="12">
    <source>
        <dbReference type="ARBA" id="ARBA00022741"/>
    </source>
</evidence>
<keyword evidence="18 22" id="KW-0472">Membrane</keyword>
<keyword evidence="6" id="KW-1003">Cell membrane</keyword>
<evidence type="ECO:0000256" key="4">
    <source>
        <dbReference type="ARBA" id="ARBA00012133"/>
    </source>
</evidence>
<organism evidence="23">
    <name type="scientific">marine metagenome</name>
    <dbReference type="NCBI Taxonomy" id="408172"/>
    <lineage>
        <taxon>unclassified sequences</taxon>
        <taxon>metagenomes</taxon>
        <taxon>ecological metagenomes</taxon>
    </lineage>
</organism>
<keyword evidence="7" id="KW-0444">Lipid biosynthesis</keyword>
<evidence type="ECO:0000313" key="23">
    <source>
        <dbReference type="EMBL" id="SVC34625.1"/>
    </source>
</evidence>
<dbReference type="InterPro" id="IPR000829">
    <property type="entry name" value="DAGK"/>
</dbReference>
<keyword evidence="20" id="KW-1208">Phospholipid metabolism</keyword>
<evidence type="ECO:0000256" key="6">
    <source>
        <dbReference type="ARBA" id="ARBA00022475"/>
    </source>
</evidence>
<dbReference type="EC" id="2.7.1.107" evidence="4"/>
<evidence type="ECO:0000256" key="8">
    <source>
        <dbReference type="ARBA" id="ARBA00022519"/>
    </source>
</evidence>
<evidence type="ECO:0000256" key="17">
    <source>
        <dbReference type="ARBA" id="ARBA00023098"/>
    </source>
</evidence>
<evidence type="ECO:0000256" key="10">
    <source>
        <dbReference type="ARBA" id="ARBA00022692"/>
    </source>
</evidence>
<evidence type="ECO:0000256" key="22">
    <source>
        <dbReference type="SAM" id="Phobius"/>
    </source>
</evidence>
<comment type="similarity">
    <text evidence="3">Belongs to the bacterial diacylglycerol kinase family.</text>
</comment>
<evidence type="ECO:0000256" key="21">
    <source>
        <dbReference type="ARBA" id="ARBA00031546"/>
    </source>
</evidence>
<gene>
    <name evidence="23" type="ORF">METZ01_LOCUS287479</name>
</gene>
<feature type="transmembrane region" description="Helical" evidence="22">
    <location>
        <begin position="99"/>
        <end position="118"/>
    </location>
</feature>
<dbReference type="GO" id="GO:0005886">
    <property type="term" value="C:plasma membrane"/>
    <property type="evidence" value="ECO:0007669"/>
    <property type="project" value="UniProtKB-SubCell"/>
</dbReference>
<proteinExistence type="inferred from homology"/>
<comment type="subcellular location">
    <subcellularLocation>
        <location evidence="2">Cell inner membrane</location>
        <topology evidence="2">Multi-pass membrane protein</topology>
    </subcellularLocation>
</comment>
<dbReference type="PANTHER" id="PTHR34299">
    <property type="entry name" value="DIACYLGLYCEROL KINASE"/>
    <property type="match status" value="1"/>
</dbReference>
<sequence>MNNSTKPTGIKKLWSASIYSAQGLKACYKSEYAFRLEVWLALVLVPLGYWLGESDIERVLLIAPIFLVLIVEMLNSAIEALVDRVSLEKHELSGFAKDVASAAVLLSLVIFLFVWAIILL</sequence>
<dbReference type="InterPro" id="IPR033718">
    <property type="entry name" value="DAGK_prok"/>
</dbReference>
<keyword evidence="9" id="KW-0808">Transferase</keyword>
<evidence type="ECO:0000256" key="9">
    <source>
        <dbReference type="ARBA" id="ARBA00022679"/>
    </source>
</evidence>
<dbReference type="CDD" id="cd14264">
    <property type="entry name" value="DAGK_IM"/>
    <property type="match status" value="1"/>
</dbReference>
<keyword evidence="12" id="KW-0547">Nucleotide-binding</keyword>
<keyword evidence="14" id="KW-0067">ATP-binding</keyword>
<dbReference type="PANTHER" id="PTHR34299:SF1">
    <property type="entry name" value="DIACYLGLYCEROL KINASE"/>
    <property type="match status" value="1"/>
</dbReference>
<keyword evidence="11" id="KW-0479">Metal-binding</keyword>
<evidence type="ECO:0000256" key="18">
    <source>
        <dbReference type="ARBA" id="ARBA00023136"/>
    </source>
</evidence>
<evidence type="ECO:0000256" key="2">
    <source>
        <dbReference type="ARBA" id="ARBA00004429"/>
    </source>
</evidence>
<accession>A0A382LFH7</accession>
<evidence type="ECO:0000256" key="19">
    <source>
        <dbReference type="ARBA" id="ARBA00023209"/>
    </source>
</evidence>
<evidence type="ECO:0000256" key="13">
    <source>
        <dbReference type="ARBA" id="ARBA00022777"/>
    </source>
</evidence>
<dbReference type="GO" id="GO:0005524">
    <property type="term" value="F:ATP binding"/>
    <property type="evidence" value="ECO:0007669"/>
    <property type="project" value="UniProtKB-KW"/>
</dbReference>
<reference evidence="23" key="1">
    <citation type="submission" date="2018-05" db="EMBL/GenBank/DDBJ databases">
        <authorList>
            <person name="Lanie J.A."/>
            <person name="Ng W.-L."/>
            <person name="Kazmierczak K.M."/>
            <person name="Andrzejewski T.M."/>
            <person name="Davidsen T.M."/>
            <person name="Wayne K.J."/>
            <person name="Tettelin H."/>
            <person name="Glass J.I."/>
            <person name="Rusch D."/>
            <person name="Podicherti R."/>
            <person name="Tsui H.-C.T."/>
            <person name="Winkler M.E."/>
        </authorList>
    </citation>
    <scope>NUCLEOTIDE SEQUENCE</scope>
</reference>
<evidence type="ECO:0000256" key="14">
    <source>
        <dbReference type="ARBA" id="ARBA00022840"/>
    </source>
</evidence>
<dbReference type="GO" id="GO:0046872">
    <property type="term" value="F:metal ion binding"/>
    <property type="evidence" value="ECO:0007669"/>
    <property type="project" value="UniProtKB-KW"/>
</dbReference>
<keyword evidence="8" id="KW-0997">Cell inner membrane</keyword>
<evidence type="ECO:0000256" key="5">
    <source>
        <dbReference type="ARBA" id="ARBA00017575"/>
    </source>
</evidence>
<evidence type="ECO:0000256" key="15">
    <source>
        <dbReference type="ARBA" id="ARBA00022842"/>
    </source>
</evidence>